<evidence type="ECO:0000313" key="3">
    <source>
        <dbReference type="Proteomes" id="UP001281614"/>
    </source>
</evidence>
<dbReference type="EMBL" id="VYYT01000178">
    <property type="protein sequence ID" value="KAK2759630.1"/>
    <property type="molecule type" value="Genomic_DNA"/>
</dbReference>
<accession>A0AAE0D5X8</accession>
<feature type="region of interest" description="Disordered" evidence="1">
    <location>
        <begin position="19"/>
        <end position="47"/>
    </location>
</feature>
<evidence type="ECO:0000256" key="1">
    <source>
        <dbReference type="SAM" id="MobiDB-lite"/>
    </source>
</evidence>
<organism evidence="2 3">
    <name type="scientific">Colletotrichum kahawae</name>
    <name type="common">Coffee berry disease fungus</name>
    <dbReference type="NCBI Taxonomy" id="34407"/>
    <lineage>
        <taxon>Eukaryota</taxon>
        <taxon>Fungi</taxon>
        <taxon>Dikarya</taxon>
        <taxon>Ascomycota</taxon>
        <taxon>Pezizomycotina</taxon>
        <taxon>Sordariomycetes</taxon>
        <taxon>Hypocreomycetidae</taxon>
        <taxon>Glomerellales</taxon>
        <taxon>Glomerellaceae</taxon>
        <taxon>Colletotrichum</taxon>
        <taxon>Colletotrichum gloeosporioides species complex</taxon>
    </lineage>
</organism>
<proteinExistence type="predicted"/>
<dbReference type="AlphaFoldDB" id="A0AAE0D5X8"/>
<evidence type="ECO:0000313" key="2">
    <source>
        <dbReference type="EMBL" id="KAK2759630.1"/>
    </source>
</evidence>
<comment type="caution">
    <text evidence="2">The sequence shown here is derived from an EMBL/GenBank/DDBJ whole genome shotgun (WGS) entry which is preliminary data.</text>
</comment>
<gene>
    <name evidence="2" type="ORF">CKAH01_05417</name>
</gene>
<reference evidence="2" key="1">
    <citation type="submission" date="2023-02" db="EMBL/GenBank/DDBJ databases">
        <title>Colletotrichum kahawae CIFC_Que2 genome sequencing and assembly.</title>
        <authorList>
            <person name="Baroncelli R."/>
        </authorList>
    </citation>
    <scope>NUCLEOTIDE SEQUENCE</scope>
    <source>
        <strain evidence="2">CIFC_Que2</strain>
    </source>
</reference>
<protein>
    <submittedName>
        <fullName evidence="2">Uncharacterized protein</fullName>
    </submittedName>
</protein>
<dbReference type="Proteomes" id="UP001281614">
    <property type="component" value="Unassembled WGS sequence"/>
</dbReference>
<name>A0AAE0D5X8_COLKA</name>
<sequence>MKANRVVVRHSAARLRMPHPKRRVRAASGAQRFKRPTITATSTEDKDQPPLYTTQCCATQIRWMLVAAFWALDSCTSPFDVFHAGFSPHPGAQGPEVYMWQCVEETCSLCGSAECYKPVHLNMAHQHTRRLVLQARRPSPALVQRANVWDVWIRLTIPQSRYEILVSGVFEGSLQ</sequence>
<keyword evidence="3" id="KW-1185">Reference proteome</keyword>